<reference evidence="2 3" key="1">
    <citation type="submission" date="2020-08" db="EMBL/GenBank/DDBJ databases">
        <title>Genomic Encyclopedia of Type Strains, Phase III (KMG-III): the genomes of soil and plant-associated and newly described type strains.</title>
        <authorList>
            <person name="Whitman W."/>
        </authorList>
    </citation>
    <scope>NUCLEOTIDE SEQUENCE [LARGE SCALE GENOMIC DNA]</scope>
    <source>
        <strain evidence="2 3">CECT 8075</strain>
    </source>
</reference>
<dbReference type="AlphaFoldDB" id="A0A7W5E496"/>
<name>A0A7W5E496_9BACT</name>
<evidence type="ECO:0000313" key="3">
    <source>
        <dbReference type="Proteomes" id="UP000536179"/>
    </source>
</evidence>
<accession>A0A7W5E496</accession>
<organism evidence="2 3">
    <name type="scientific">Aporhodopirellula rubra</name>
    <dbReference type="NCBI Taxonomy" id="980271"/>
    <lineage>
        <taxon>Bacteria</taxon>
        <taxon>Pseudomonadati</taxon>
        <taxon>Planctomycetota</taxon>
        <taxon>Planctomycetia</taxon>
        <taxon>Pirellulales</taxon>
        <taxon>Pirellulaceae</taxon>
        <taxon>Aporhodopirellula</taxon>
    </lineage>
</organism>
<comment type="caution">
    <text evidence="2">The sequence shown here is derived from an EMBL/GenBank/DDBJ whole genome shotgun (WGS) entry which is preliminary data.</text>
</comment>
<evidence type="ECO:0000256" key="1">
    <source>
        <dbReference type="SAM" id="MobiDB-lite"/>
    </source>
</evidence>
<dbReference type="RefSeq" id="WP_184308806.1">
    <property type="nucleotide sequence ID" value="NZ_JACHXU010000028.1"/>
</dbReference>
<dbReference type="EMBL" id="JACHXU010000028">
    <property type="protein sequence ID" value="MBB3209865.1"/>
    <property type="molecule type" value="Genomic_DNA"/>
</dbReference>
<protein>
    <submittedName>
        <fullName evidence="2">Uncharacterized protein</fullName>
    </submittedName>
</protein>
<evidence type="ECO:0000313" key="2">
    <source>
        <dbReference type="EMBL" id="MBB3209865.1"/>
    </source>
</evidence>
<keyword evidence="3" id="KW-1185">Reference proteome</keyword>
<gene>
    <name evidence="2" type="ORF">FHS27_005710</name>
</gene>
<dbReference type="Proteomes" id="UP000536179">
    <property type="component" value="Unassembled WGS sequence"/>
</dbReference>
<feature type="region of interest" description="Disordered" evidence="1">
    <location>
        <begin position="1"/>
        <end position="26"/>
    </location>
</feature>
<sequence length="91" mass="9925">MSEQPGGTSLSKAYSTDAAGNRGGYDEVQDAGNISYSGPLADFSIDAEMLEVAGEDGVTKEDLAELFGFRCYVELDIRRIKTQMNLHQLRC</sequence>
<proteinExistence type="predicted"/>
<feature type="compositionally biased region" description="Polar residues" evidence="1">
    <location>
        <begin position="1"/>
        <end position="14"/>
    </location>
</feature>